<feature type="domain" description="PAC" evidence="17">
    <location>
        <begin position="264"/>
        <end position="316"/>
    </location>
</feature>
<dbReference type="Gene3D" id="3.30.565.10">
    <property type="entry name" value="Histidine kinase-like ATPase, C-terminal domain"/>
    <property type="match status" value="1"/>
</dbReference>
<comment type="caution">
    <text evidence="18">The sequence shown here is derived from an EMBL/GenBank/DDBJ whole genome shotgun (WGS) entry which is preliminary data.</text>
</comment>
<keyword evidence="4" id="KW-0600">Photoreceptor protein</keyword>
<dbReference type="GO" id="GO:0005524">
    <property type="term" value="F:ATP binding"/>
    <property type="evidence" value="ECO:0007669"/>
    <property type="project" value="UniProtKB-KW"/>
</dbReference>
<dbReference type="SMART" id="SM00091">
    <property type="entry name" value="PAS"/>
    <property type="match status" value="5"/>
</dbReference>
<name>A0A6L3SRE1_9HYPH</name>
<evidence type="ECO:0000256" key="7">
    <source>
        <dbReference type="ARBA" id="ARBA00022630"/>
    </source>
</evidence>
<feature type="domain" description="PAC" evidence="17">
    <location>
        <begin position="390"/>
        <end position="443"/>
    </location>
</feature>
<dbReference type="PANTHER" id="PTHR43304:SF1">
    <property type="entry name" value="PAC DOMAIN-CONTAINING PROTEIN"/>
    <property type="match status" value="1"/>
</dbReference>
<evidence type="ECO:0000256" key="11">
    <source>
        <dbReference type="ARBA" id="ARBA00022777"/>
    </source>
</evidence>
<evidence type="ECO:0000256" key="13">
    <source>
        <dbReference type="ARBA" id="ARBA00022991"/>
    </source>
</evidence>
<keyword evidence="14" id="KW-0675">Receptor</keyword>
<evidence type="ECO:0000256" key="14">
    <source>
        <dbReference type="ARBA" id="ARBA00023170"/>
    </source>
</evidence>
<dbReference type="InterPro" id="IPR052162">
    <property type="entry name" value="Sensor_kinase/Photoreceptor"/>
</dbReference>
<dbReference type="SUPFAM" id="SSF55785">
    <property type="entry name" value="PYP-like sensor domain (PAS domain)"/>
    <property type="match status" value="5"/>
</dbReference>
<dbReference type="Gene3D" id="3.30.450.40">
    <property type="match status" value="1"/>
</dbReference>
<keyword evidence="6" id="KW-0716">Sensory transduction</keyword>
<dbReference type="InterPro" id="IPR029016">
    <property type="entry name" value="GAF-like_dom_sf"/>
</dbReference>
<dbReference type="Pfam" id="PF01590">
    <property type="entry name" value="GAF"/>
    <property type="match status" value="1"/>
</dbReference>
<evidence type="ECO:0000256" key="1">
    <source>
        <dbReference type="ARBA" id="ARBA00000085"/>
    </source>
</evidence>
<dbReference type="Proteomes" id="UP000474159">
    <property type="component" value="Unassembled WGS sequence"/>
</dbReference>
<dbReference type="PROSITE" id="PS50113">
    <property type="entry name" value="PAC"/>
    <property type="match status" value="5"/>
</dbReference>
<evidence type="ECO:0000256" key="10">
    <source>
        <dbReference type="ARBA" id="ARBA00022741"/>
    </source>
</evidence>
<dbReference type="SMART" id="SM00911">
    <property type="entry name" value="HWE_HK"/>
    <property type="match status" value="1"/>
</dbReference>
<keyword evidence="5" id="KW-0597">Phosphoprotein</keyword>
<evidence type="ECO:0000259" key="16">
    <source>
        <dbReference type="PROSITE" id="PS50112"/>
    </source>
</evidence>
<dbReference type="Pfam" id="PF13426">
    <property type="entry name" value="PAS_9"/>
    <property type="match status" value="1"/>
</dbReference>
<reference evidence="18 19" key="1">
    <citation type="submission" date="2019-09" db="EMBL/GenBank/DDBJ databases">
        <title>YIM 48816 draft genome.</title>
        <authorList>
            <person name="Jiang L."/>
        </authorList>
    </citation>
    <scope>NUCLEOTIDE SEQUENCE [LARGE SCALE GENOMIC DNA]</scope>
    <source>
        <strain evidence="18 19">YIM 48816</strain>
    </source>
</reference>
<keyword evidence="7" id="KW-0285">Flavoprotein</keyword>
<dbReference type="PANTHER" id="PTHR43304">
    <property type="entry name" value="PHYTOCHROME-LIKE PROTEIN CPH1"/>
    <property type="match status" value="1"/>
</dbReference>
<dbReference type="InterPro" id="IPR011102">
    <property type="entry name" value="Sig_transdc_His_kinase_HWE"/>
</dbReference>
<feature type="domain" description="PAC" evidence="17">
    <location>
        <begin position="768"/>
        <end position="820"/>
    </location>
</feature>
<evidence type="ECO:0000256" key="15">
    <source>
        <dbReference type="SAM" id="MobiDB-lite"/>
    </source>
</evidence>
<protein>
    <recommendedName>
        <fullName evidence="3">Blue-light-activated histidine kinase</fullName>
        <ecNumber evidence="2">2.7.13.3</ecNumber>
    </recommendedName>
</protein>
<dbReference type="OrthoDB" id="341208at2"/>
<evidence type="ECO:0000256" key="3">
    <source>
        <dbReference type="ARBA" id="ARBA00021740"/>
    </source>
</evidence>
<dbReference type="SMART" id="SM00086">
    <property type="entry name" value="PAC"/>
    <property type="match status" value="5"/>
</dbReference>
<dbReference type="CDD" id="cd00130">
    <property type="entry name" value="PAS"/>
    <property type="match status" value="5"/>
</dbReference>
<comment type="catalytic activity">
    <reaction evidence="1">
        <text>ATP + protein L-histidine = ADP + protein N-phospho-L-histidine.</text>
        <dbReference type="EC" id="2.7.13.3"/>
    </reaction>
</comment>
<dbReference type="InterPro" id="IPR013655">
    <property type="entry name" value="PAS_fold_3"/>
</dbReference>
<evidence type="ECO:0000256" key="5">
    <source>
        <dbReference type="ARBA" id="ARBA00022553"/>
    </source>
</evidence>
<feature type="domain" description="PAS" evidence="16">
    <location>
        <begin position="563"/>
        <end position="634"/>
    </location>
</feature>
<evidence type="ECO:0000313" key="18">
    <source>
        <dbReference type="EMBL" id="KAB1074595.1"/>
    </source>
</evidence>
<evidence type="ECO:0000256" key="8">
    <source>
        <dbReference type="ARBA" id="ARBA00022643"/>
    </source>
</evidence>
<keyword evidence="9" id="KW-0808">Transferase</keyword>
<gene>
    <name evidence="18" type="ORF">F6X53_25765</name>
</gene>
<dbReference type="AlphaFoldDB" id="A0A6L3SRE1"/>
<feature type="region of interest" description="Disordered" evidence="15">
    <location>
        <begin position="1"/>
        <end position="21"/>
    </location>
</feature>
<dbReference type="SUPFAM" id="SSF55781">
    <property type="entry name" value="GAF domain-like"/>
    <property type="match status" value="1"/>
</dbReference>
<keyword evidence="13" id="KW-0157">Chromophore</keyword>
<dbReference type="Gene3D" id="3.30.450.20">
    <property type="entry name" value="PAS domain"/>
    <property type="match status" value="5"/>
</dbReference>
<evidence type="ECO:0000256" key="6">
    <source>
        <dbReference type="ARBA" id="ARBA00022606"/>
    </source>
</evidence>
<evidence type="ECO:0000256" key="4">
    <source>
        <dbReference type="ARBA" id="ARBA00022543"/>
    </source>
</evidence>
<dbReference type="InterPro" id="IPR003018">
    <property type="entry name" value="GAF"/>
</dbReference>
<sequence length="1023" mass="114377">MGVYRRGTEQSSGLRPRIVMTRPSDLSTEQARLEALARYQVLDTPREENFDSIAELAAEICGTPIAAVNLIADGRQFFKAEVGLGVREAPLDTAFCRQAILQEDFLYVPDATRDPRFECNPLVTGEPGVRFYAGALVKTAEGHPIGTVCVLDTKPRELSTRQQGSLKGLARQTMAQLELRRTLREQREQQLLQERILDSASDYAIIAMDCGGRITLWNAGAERVLGWTEKEMLGERTHAFFTPEDRAANRPEIEMGLALEHGSAPDERWHRRKNGVRFWANGELMPLKAENGEIQGFLKILRDRTQQRLDVAERNASELRFRSLVEVSPQVVWFSDAHGNITYCNPIWYEFTGLSPGDTSGDGWASVIHPGHRNRVLGVWKHAVEALGSYEVEIPFRRASDGQYRWFLARGKPVFDAAGHVESWIGIAVDIHERKQAEQRFEALTELAPAIIWFGNPDGSLSYLNDFWYSYTGQTAEQALPLGWADVIHPDDLAPLQRIWDDARARGVLYDTEARLRRRDGVYRWFLIRAEPLVDEGGQVVGWLGSNTDIQDRKHTEDALLKAQDKLRLAIEATDIGIFDYDLVTGDLGWDVRTQALFGLPPGAPVSYETFLDGLHPEDRSRVDAAVQAVLDPANTGLYDIEYRTIGLEDGIERWVAAKGQAIIENGRAVRFIGTVRDVSASRRAEQELRETEERLRLAARATNDAIWDWNLGSDHIRWNEAVQTLFGYAADEVGPSGSWWKSHIHPDDRDRVKAGIYAVINGRSEHWSDEYRFLRADGSYADILDRGYVLRDERGHAVRMIGAMLDISARKRAEEHQKLLTNELQHRVKNSLALVQAIASQTFRNATDIDEAREAFAARLISLGRAHDILTQSSWTAAPIAEVIEGSLSVHQQAGASRIRINGPNVLLGAKPALSLALALHELATNAAKYGALSIETGVVELRWHVVHEADEPRFCLTWSEHGGPRLQAPPTRKGFGSRLIERSFAAEVGGGVKLTYAPTGLVCRLEAPLASMQEQRSEIAA</sequence>
<keyword evidence="12" id="KW-0067">ATP-binding</keyword>
<dbReference type="GO" id="GO:0009881">
    <property type="term" value="F:photoreceptor activity"/>
    <property type="evidence" value="ECO:0007669"/>
    <property type="project" value="UniProtKB-KW"/>
</dbReference>
<organism evidence="18 19">
    <name type="scientific">Methylobacterium soli</name>
    <dbReference type="NCBI Taxonomy" id="553447"/>
    <lineage>
        <taxon>Bacteria</taxon>
        <taxon>Pseudomonadati</taxon>
        <taxon>Pseudomonadota</taxon>
        <taxon>Alphaproteobacteria</taxon>
        <taxon>Hyphomicrobiales</taxon>
        <taxon>Methylobacteriaceae</taxon>
        <taxon>Methylobacterium</taxon>
    </lineage>
</organism>
<feature type="domain" description="PAS" evidence="16">
    <location>
        <begin position="692"/>
        <end position="764"/>
    </location>
</feature>
<evidence type="ECO:0000313" key="19">
    <source>
        <dbReference type="Proteomes" id="UP000474159"/>
    </source>
</evidence>
<proteinExistence type="predicted"/>
<dbReference type="GO" id="GO:0004673">
    <property type="term" value="F:protein histidine kinase activity"/>
    <property type="evidence" value="ECO:0007669"/>
    <property type="project" value="UniProtKB-EC"/>
</dbReference>
<evidence type="ECO:0000259" key="17">
    <source>
        <dbReference type="PROSITE" id="PS50113"/>
    </source>
</evidence>
<dbReference type="EMBL" id="VZZK01000036">
    <property type="protein sequence ID" value="KAB1074595.1"/>
    <property type="molecule type" value="Genomic_DNA"/>
</dbReference>
<feature type="domain" description="PAS" evidence="16">
    <location>
        <begin position="317"/>
        <end position="387"/>
    </location>
</feature>
<evidence type="ECO:0000256" key="9">
    <source>
        <dbReference type="ARBA" id="ARBA00022679"/>
    </source>
</evidence>
<dbReference type="FunFam" id="3.30.450.20:FF:000099">
    <property type="entry name" value="Sensory box sensor histidine kinase"/>
    <property type="match status" value="2"/>
</dbReference>
<keyword evidence="19" id="KW-1185">Reference proteome</keyword>
<dbReference type="InterPro" id="IPR036890">
    <property type="entry name" value="HATPase_C_sf"/>
</dbReference>
<evidence type="ECO:0000256" key="2">
    <source>
        <dbReference type="ARBA" id="ARBA00012438"/>
    </source>
</evidence>
<keyword evidence="11" id="KW-0418">Kinase</keyword>
<feature type="domain" description="PAC" evidence="17">
    <location>
        <begin position="639"/>
        <end position="691"/>
    </location>
</feature>
<dbReference type="SMART" id="SM00065">
    <property type="entry name" value="GAF"/>
    <property type="match status" value="1"/>
</dbReference>
<dbReference type="EC" id="2.7.13.3" evidence="2"/>
<dbReference type="Pfam" id="PF08447">
    <property type="entry name" value="PAS_3"/>
    <property type="match status" value="4"/>
</dbReference>
<dbReference type="InterPro" id="IPR000014">
    <property type="entry name" value="PAS"/>
</dbReference>
<dbReference type="InterPro" id="IPR035965">
    <property type="entry name" value="PAS-like_dom_sf"/>
</dbReference>
<dbReference type="Gene3D" id="2.10.70.100">
    <property type="match status" value="1"/>
</dbReference>
<keyword evidence="10" id="KW-0547">Nucleotide-binding</keyword>
<feature type="domain" description="PAS" evidence="16">
    <location>
        <begin position="437"/>
        <end position="507"/>
    </location>
</feature>
<feature type="domain" description="PAS" evidence="16">
    <location>
        <begin position="189"/>
        <end position="262"/>
    </location>
</feature>
<dbReference type="NCBIfam" id="TIGR00229">
    <property type="entry name" value="sensory_box"/>
    <property type="match status" value="5"/>
</dbReference>
<evidence type="ECO:0000256" key="12">
    <source>
        <dbReference type="ARBA" id="ARBA00022840"/>
    </source>
</evidence>
<feature type="domain" description="PAC" evidence="17">
    <location>
        <begin position="510"/>
        <end position="562"/>
    </location>
</feature>
<dbReference type="PROSITE" id="PS50112">
    <property type="entry name" value="PAS"/>
    <property type="match status" value="5"/>
</dbReference>
<accession>A0A6L3SRE1</accession>
<dbReference type="Pfam" id="PF07536">
    <property type="entry name" value="HWE_HK"/>
    <property type="match status" value="1"/>
</dbReference>
<keyword evidence="8" id="KW-0288">FMN</keyword>
<dbReference type="InterPro" id="IPR001610">
    <property type="entry name" value="PAC"/>
</dbReference>
<dbReference type="InterPro" id="IPR000700">
    <property type="entry name" value="PAS-assoc_C"/>
</dbReference>